<name>A0A0A0D2C7_9PROT</name>
<dbReference type="GO" id="GO:0000160">
    <property type="term" value="P:phosphorelay signal transduction system"/>
    <property type="evidence" value="ECO:0007669"/>
    <property type="project" value="InterPro"/>
</dbReference>
<accession>A0A0A0D2C7</accession>
<evidence type="ECO:0000313" key="3">
    <source>
        <dbReference type="EMBL" id="KGM32214.1"/>
    </source>
</evidence>
<sequence length="128" mass="12997">MHRISVATSDTNIAAALIAALDGVAAVIRSAPDTASLVELCGKTELDLILLDADPISGFGTALADAMRSVIATDPGVPVVVLGDEADARSVLRAIRAGATDVIDRDARGEVLGGQVGRHLTGTPRGND</sequence>
<comment type="caution">
    <text evidence="3">The sequence shown here is derived from an EMBL/GenBank/DDBJ whole genome shotgun (WGS) entry which is preliminary data.</text>
</comment>
<dbReference type="InterPro" id="IPR001789">
    <property type="entry name" value="Sig_transdc_resp-reg_receiver"/>
</dbReference>
<dbReference type="EMBL" id="JANX01000356">
    <property type="protein sequence ID" value="KGM32214.1"/>
    <property type="molecule type" value="Genomic_DNA"/>
</dbReference>
<keyword evidence="1" id="KW-0597">Phosphoprotein</keyword>
<feature type="non-terminal residue" evidence="3">
    <location>
        <position position="128"/>
    </location>
</feature>
<dbReference type="Gene3D" id="3.40.50.2300">
    <property type="match status" value="1"/>
</dbReference>
<protein>
    <recommendedName>
        <fullName evidence="2">Response regulatory domain-containing protein</fullName>
    </recommendedName>
</protein>
<dbReference type="AlphaFoldDB" id="A0A0A0D2C7"/>
<dbReference type="PROSITE" id="PS50110">
    <property type="entry name" value="RESPONSE_REGULATORY"/>
    <property type="match status" value="1"/>
</dbReference>
<dbReference type="Proteomes" id="UP000029995">
    <property type="component" value="Unassembled WGS sequence"/>
</dbReference>
<organism evidence="3 4">
    <name type="scientific">Inquilinus limosus MP06</name>
    <dbReference type="NCBI Taxonomy" id="1398085"/>
    <lineage>
        <taxon>Bacteria</taxon>
        <taxon>Pseudomonadati</taxon>
        <taxon>Pseudomonadota</taxon>
        <taxon>Alphaproteobacteria</taxon>
        <taxon>Rhodospirillales</taxon>
        <taxon>Rhodospirillaceae</taxon>
        <taxon>Inquilinus</taxon>
    </lineage>
</organism>
<feature type="domain" description="Response regulatory" evidence="2">
    <location>
        <begin position="3"/>
        <end position="120"/>
    </location>
</feature>
<dbReference type="OrthoDB" id="7375163at2"/>
<dbReference type="RefSeq" id="WP_034844064.1">
    <property type="nucleotide sequence ID" value="NZ_JANX01000356.1"/>
</dbReference>
<evidence type="ECO:0000256" key="1">
    <source>
        <dbReference type="PROSITE-ProRule" id="PRU00169"/>
    </source>
</evidence>
<evidence type="ECO:0000313" key="4">
    <source>
        <dbReference type="Proteomes" id="UP000029995"/>
    </source>
</evidence>
<dbReference type="InterPro" id="IPR011006">
    <property type="entry name" value="CheY-like_superfamily"/>
</dbReference>
<proteinExistence type="predicted"/>
<evidence type="ECO:0000259" key="2">
    <source>
        <dbReference type="PROSITE" id="PS50110"/>
    </source>
</evidence>
<reference evidence="3 4" key="1">
    <citation type="submission" date="2014-01" db="EMBL/GenBank/DDBJ databases">
        <title>Genome sequence determination for a cystic fibrosis isolate, Inquilinus limosus.</title>
        <authorList>
            <person name="Pino M."/>
            <person name="Di Conza J."/>
            <person name="Gutkind G."/>
        </authorList>
    </citation>
    <scope>NUCLEOTIDE SEQUENCE [LARGE SCALE GENOMIC DNA]</scope>
    <source>
        <strain evidence="3 4">MP06</strain>
    </source>
</reference>
<feature type="modified residue" description="4-aspartylphosphate" evidence="1">
    <location>
        <position position="52"/>
    </location>
</feature>
<dbReference type="SUPFAM" id="SSF52172">
    <property type="entry name" value="CheY-like"/>
    <property type="match status" value="1"/>
</dbReference>
<dbReference type="Pfam" id="PF00072">
    <property type="entry name" value="Response_reg"/>
    <property type="match status" value="1"/>
</dbReference>
<gene>
    <name evidence="3" type="ORF">P409_22730</name>
</gene>